<name>A0ABP6KIK1_9ACTN</name>
<keyword evidence="2" id="KW-1133">Transmembrane helix</keyword>
<evidence type="ECO:0000313" key="3">
    <source>
        <dbReference type="EMBL" id="GAA3006669.1"/>
    </source>
</evidence>
<comment type="caution">
    <text evidence="3">The sequence shown here is derived from an EMBL/GenBank/DDBJ whole genome shotgun (WGS) entry which is preliminary data.</text>
</comment>
<keyword evidence="4" id="KW-1185">Reference proteome</keyword>
<feature type="transmembrane region" description="Helical" evidence="2">
    <location>
        <begin position="133"/>
        <end position="153"/>
    </location>
</feature>
<evidence type="ECO:0000256" key="1">
    <source>
        <dbReference type="SAM" id="MobiDB-lite"/>
    </source>
</evidence>
<feature type="transmembrane region" description="Helical" evidence="2">
    <location>
        <begin position="33"/>
        <end position="53"/>
    </location>
</feature>
<reference evidence="4" key="1">
    <citation type="journal article" date="2019" name="Int. J. Syst. Evol. Microbiol.">
        <title>The Global Catalogue of Microorganisms (GCM) 10K type strain sequencing project: providing services to taxonomists for standard genome sequencing and annotation.</title>
        <authorList>
            <consortium name="The Broad Institute Genomics Platform"/>
            <consortium name="The Broad Institute Genome Sequencing Center for Infectious Disease"/>
            <person name="Wu L."/>
            <person name="Ma J."/>
        </authorList>
    </citation>
    <scope>NUCLEOTIDE SEQUENCE [LARGE SCALE GENOMIC DNA]</scope>
    <source>
        <strain evidence="4">JCM 3106</strain>
    </source>
</reference>
<keyword evidence="2" id="KW-0472">Membrane</keyword>
<proteinExistence type="predicted"/>
<feature type="transmembrane region" description="Helical" evidence="2">
    <location>
        <begin position="65"/>
        <end position="86"/>
    </location>
</feature>
<dbReference type="EMBL" id="BAAAWD010000007">
    <property type="protein sequence ID" value="GAA3006669.1"/>
    <property type="molecule type" value="Genomic_DNA"/>
</dbReference>
<dbReference type="InterPro" id="IPR046291">
    <property type="entry name" value="DUF6328"/>
</dbReference>
<evidence type="ECO:0000313" key="4">
    <source>
        <dbReference type="Proteomes" id="UP001499930"/>
    </source>
</evidence>
<protein>
    <submittedName>
        <fullName evidence="3">DUF6328 family protein</fullName>
    </submittedName>
</protein>
<dbReference type="Proteomes" id="UP001499930">
    <property type="component" value="Unassembled WGS sequence"/>
</dbReference>
<keyword evidence="2" id="KW-0812">Transmembrane</keyword>
<gene>
    <name evidence="3" type="ORF">GCM10017559_30710</name>
</gene>
<sequence length="170" mass="18732">MIQPEHVQKDDPHPGESRKERVDRELGELLQGLRVAVTGVQVLFAFLLTVPFAPGFQKVDVLGRWLFFIALLSAAIASILFITPAAQHRLLFRTGLKERMLHRSNALGIAGAAFLAVAMTSAVALVAETVINAWPAALFGAVVALTSLWLWFIQPIIDLYRTEDDEDVKS</sequence>
<dbReference type="RefSeq" id="WP_344894687.1">
    <property type="nucleotide sequence ID" value="NZ_BAAAWD010000007.1"/>
</dbReference>
<organism evidence="3 4">
    <name type="scientific">Streptosporangium longisporum</name>
    <dbReference type="NCBI Taxonomy" id="46187"/>
    <lineage>
        <taxon>Bacteria</taxon>
        <taxon>Bacillati</taxon>
        <taxon>Actinomycetota</taxon>
        <taxon>Actinomycetes</taxon>
        <taxon>Streptosporangiales</taxon>
        <taxon>Streptosporangiaceae</taxon>
        <taxon>Streptosporangium</taxon>
    </lineage>
</organism>
<evidence type="ECO:0000256" key="2">
    <source>
        <dbReference type="SAM" id="Phobius"/>
    </source>
</evidence>
<feature type="region of interest" description="Disordered" evidence="1">
    <location>
        <begin position="1"/>
        <end position="21"/>
    </location>
</feature>
<feature type="transmembrane region" description="Helical" evidence="2">
    <location>
        <begin position="106"/>
        <end position="127"/>
    </location>
</feature>
<accession>A0ABP6KIK1</accession>
<dbReference type="Pfam" id="PF19853">
    <property type="entry name" value="DUF6328"/>
    <property type="match status" value="1"/>
</dbReference>